<comment type="caution">
    <text evidence="2">The sequence shown here is derived from an EMBL/GenBank/DDBJ whole genome shotgun (WGS) entry which is preliminary data.</text>
</comment>
<protein>
    <submittedName>
        <fullName evidence="2">Uncharacterized protein</fullName>
    </submittedName>
</protein>
<keyword evidence="1" id="KW-0732">Signal</keyword>
<organism evidence="2 3">
    <name type="scientific">Helianthus annuus</name>
    <name type="common">Common sunflower</name>
    <dbReference type="NCBI Taxonomy" id="4232"/>
    <lineage>
        <taxon>Eukaryota</taxon>
        <taxon>Viridiplantae</taxon>
        <taxon>Streptophyta</taxon>
        <taxon>Embryophyta</taxon>
        <taxon>Tracheophyta</taxon>
        <taxon>Spermatophyta</taxon>
        <taxon>Magnoliopsida</taxon>
        <taxon>eudicotyledons</taxon>
        <taxon>Gunneridae</taxon>
        <taxon>Pentapetalae</taxon>
        <taxon>asterids</taxon>
        <taxon>campanulids</taxon>
        <taxon>Asterales</taxon>
        <taxon>Asteraceae</taxon>
        <taxon>Asteroideae</taxon>
        <taxon>Heliantheae alliance</taxon>
        <taxon>Heliantheae</taxon>
        <taxon>Helianthus</taxon>
    </lineage>
</organism>
<feature type="signal peptide" evidence="1">
    <location>
        <begin position="1"/>
        <end position="17"/>
    </location>
</feature>
<keyword evidence="3" id="KW-1185">Reference proteome</keyword>
<dbReference type="AlphaFoldDB" id="A0A9K3DLX6"/>
<reference evidence="2" key="1">
    <citation type="journal article" date="2017" name="Nature">
        <title>The sunflower genome provides insights into oil metabolism, flowering and Asterid evolution.</title>
        <authorList>
            <person name="Badouin H."/>
            <person name="Gouzy J."/>
            <person name="Grassa C.J."/>
            <person name="Murat F."/>
            <person name="Staton S.E."/>
            <person name="Cottret L."/>
            <person name="Lelandais-Briere C."/>
            <person name="Owens G.L."/>
            <person name="Carrere S."/>
            <person name="Mayjonade B."/>
            <person name="Legrand L."/>
            <person name="Gill N."/>
            <person name="Kane N.C."/>
            <person name="Bowers J.E."/>
            <person name="Hubner S."/>
            <person name="Bellec A."/>
            <person name="Berard A."/>
            <person name="Berges H."/>
            <person name="Blanchet N."/>
            <person name="Boniface M.C."/>
            <person name="Brunel D."/>
            <person name="Catrice O."/>
            <person name="Chaidir N."/>
            <person name="Claudel C."/>
            <person name="Donnadieu C."/>
            <person name="Faraut T."/>
            <person name="Fievet G."/>
            <person name="Helmstetter N."/>
            <person name="King M."/>
            <person name="Knapp S.J."/>
            <person name="Lai Z."/>
            <person name="Le Paslier M.C."/>
            <person name="Lippi Y."/>
            <person name="Lorenzon L."/>
            <person name="Mandel J.R."/>
            <person name="Marage G."/>
            <person name="Marchand G."/>
            <person name="Marquand E."/>
            <person name="Bret-Mestries E."/>
            <person name="Morien E."/>
            <person name="Nambeesan S."/>
            <person name="Nguyen T."/>
            <person name="Pegot-Espagnet P."/>
            <person name="Pouilly N."/>
            <person name="Raftis F."/>
            <person name="Sallet E."/>
            <person name="Schiex T."/>
            <person name="Thomas J."/>
            <person name="Vandecasteele C."/>
            <person name="Vares D."/>
            <person name="Vear F."/>
            <person name="Vautrin S."/>
            <person name="Crespi M."/>
            <person name="Mangin B."/>
            <person name="Burke J.M."/>
            <person name="Salse J."/>
            <person name="Munos S."/>
            <person name="Vincourt P."/>
            <person name="Rieseberg L.H."/>
            <person name="Langlade N.B."/>
        </authorList>
    </citation>
    <scope>NUCLEOTIDE SEQUENCE</scope>
    <source>
        <tissue evidence="2">Leaves</tissue>
    </source>
</reference>
<dbReference type="EMBL" id="MNCJ02000332">
    <property type="protein sequence ID" value="KAF5757754.1"/>
    <property type="molecule type" value="Genomic_DNA"/>
</dbReference>
<evidence type="ECO:0000256" key="1">
    <source>
        <dbReference type="SAM" id="SignalP"/>
    </source>
</evidence>
<sequence length="57" mass="6870">MFVSLLLLLLFERQTYQHIAVEPNLFNIETLRVLIKFLNMKIHFISWQLILPLKQCV</sequence>
<dbReference type="Proteomes" id="UP000215914">
    <property type="component" value="Unassembled WGS sequence"/>
</dbReference>
<proteinExistence type="predicted"/>
<reference evidence="2" key="2">
    <citation type="submission" date="2020-06" db="EMBL/GenBank/DDBJ databases">
        <title>Helianthus annuus Genome sequencing and assembly Release 2.</title>
        <authorList>
            <person name="Gouzy J."/>
            <person name="Langlade N."/>
            <person name="Munos S."/>
        </authorList>
    </citation>
    <scope>NUCLEOTIDE SEQUENCE</scope>
    <source>
        <tissue evidence="2">Leaves</tissue>
    </source>
</reference>
<evidence type="ECO:0000313" key="3">
    <source>
        <dbReference type="Proteomes" id="UP000215914"/>
    </source>
</evidence>
<gene>
    <name evidence="2" type="ORF">HanXRQr2_Chr17g0830421</name>
</gene>
<accession>A0A9K3DLX6</accession>
<name>A0A9K3DLX6_HELAN</name>
<feature type="chain" id="PRO_5039942991" evidence="1">
    <location>
        <begin position="18"/>
        <end position="57"/>
    </location>
</feature>
<dbReference type="Gramene" id="mRNA:HanXRQr2_Chr17g0830421">
    <property type="protein sequence ID" value="CDS:HanXRQr2_Chr17g0830421.1"/>
    <property type="gene ID" value="HanXRQr2_Chr17g0830421"/>
</dbReference>
<evidence type="ECO:0000313" key="2">
    <source>
        <dbReference type="EMBL" id="KAF5757754.1"/>
    </source>
</evidence>